<keyword evidence="2" id="KW-0812">Transmembrane</keyword>
<dbReference type="PANTHER" id="PTHR30386">
    <property type="entry name" value="MEMBRANE FUSION SUBUNIT OF EMRAB-TOLC MULTIDRUG EFFLUX PUMP"/>
    <property type="match status" value="1"/>
</dbReference>
<keyword evidence="4" id="KW-1185">Reference proteome</keyword>
<reference evidence="3" key="1">
    <citation type="submission" date="2021-07" db="EMBL/GenBank/DDBJ databases">
        <title>Neiella marina sp. nov., isolated from the intestinal content of sea cucumber Apostichopus japonicus.</title>
        <authorList>
            <person name="Bai X."/>
        </authorList>
    </citation>
    <scope>NUCLEOTIDE SEQUENCE</scope>
    <source>
        <strain evidence="3">126</strain>
    </source>
</reference>
<keyword evidence="1" id="KW-0175">Coiled coil</keyword>
<comment type="caution">
    <text evidence="3">The sequence shown here is derived from an EMBL/GenBank/DDBJ whole genome shotgun (WGS) entry which is preliminary data.</text>
</comment>
<feature type="coiled-coil region" evidence="1">
    <location>
        <begin position="114"/>
        <end position="187"/>
    </location>
</feature>
<keyword evidence="2" id="KW-1133">Transmembrane helix</keyword>
<feature type="transmembrane region" description="Helical" evidence="2">
    <location>
        <begin position="32"/>
        <end position="54"/>
    </location>
</feature>
<gene>
    <name evidence="3" type="ORF">K0504_11680</name>
</gene>
<keyword evidence="2" id="KW-0472">Membrane</keyword>
<proteinExistence type="predicted"/>
<dbReference type="EMBL" id="JAHZSS010000013">
    <property type="protein sequence ID" value="MBW8191696.1"/>
    <property type="molecule type" value="Genomic_DNA"/>
</dbReference>
<protein>
    <recommendedName>
        <fullName evidence="5">Membrane fusion protein biotin-lipoyl like domain-containing protein</fullName>
    </recommendedName>
</protein>
<dbReference type="RefSeq" id="WP_220104369.1">
    <property type="nucleotide sequence ID" value="NZ_JAHZSS010000013.1"/>
</dbReference>
<evidence type="ECO:0000256" key="1">
    <source>
        <dbReference type="SAM" id="Coils"/>
    </source>
</evidence>
<dbReference type="Proteomes" id="UP001166251">
    <property type="component" value="Unassembled WGS sequence"/>
</dbReference>
<accession>A0ABS7EIW7</accession>
<sequence>MSKLSSEGLFRQQALAYQKNRLAGDIVVAQPVSFSTITTLLVISLAVTALFLWLGEYSRKEVVRGYLVPSKGFLKIYTPRMANVEILHVKEGEQVEEGQPLVTLITERSLANGVDAGESRVQQVELQIRSLENQLAQIKELHVKQLSELSDSKGFLSQELVELAQQAEALEARNVIYQEQLQDIESVYQQGHVTKRDYLYILVQ</sequence>
<evidence type="ECO:0000256" key="2">
    <source>
        <dbReference type="SAM" id="Phobius"/>
    </source>
</evidence>
<evidence type="ECO:0008006" key="5">
    <source>
        <dbReference type="Google" id="ProtNLM"/>
    </source>
</evidence>
<organism evidence="3 4">
    <name type="scientific">Neiella holothuriorum</name>
    <dbReference type="NCBI Taxonomy" id="2870530"/>
    <lineage>
        <taxon>Bacteria</taxon>
        <taxon>Pseudomonadati</taxon>
        <taxon>Pseudomonadota</taxon>
        <taxon>Gammaproteobacteria</taxon>
        <taxon>Alteromonadales</taxon>
        <taxon>Echinimonadaceae</taxon>
        <taxon>Neiella</taxon>
    </lineage>
</organism>
<evidence type="ECO:0000313" key="3">
    <source>
        <dbReference type="EMBL" id="MBW8191696.1"/>
    </source>
</evidence>
<dbReference type="InterPro" id="IPR050739">
    <property type="entry name" value="MFP"/>
</dbReference>
<dbReference type="PANTHER" id="PTHR30386:SF28">
    <property type="entry name" value="EXPORTED PROTEIN"/>
    <property type="match status" value="1"/>
</dbReference>
<evidence type="ECO:0000313" key="4">
    <source>
        <dbReference type="Proteomes" id="UP001166251"/>
    </source>
</evidence>
<name>A0ABS7EIW7_9GAMM</name>